<evidence type="ECO:0000313" key="1">
    <source>
        <dbReference type="EMBL" id="MED6219865.1"/>
    </source>
</evidence>
<organism evidence="1 2">
    <name type="scientific">Stylosanthes scabra</name>
    <dbReference type="NCBI Taxonomy" id="79078"/>
    <lineage>
        <taxon>Eukaryota</taxon>
        <taxon>Viridiplantae</taxon>
        <taxon>Streptophyta</taxon>
        <taxon>Embryophyta</taxon>
        <taxon>Tracheophyta</taxon>
        <taxon>Spermatophyta</taxon>
        <taxon>Magnoliopsida</taxon>
        <taxon>eudicotyledons</taxon>
        <taxon>Gunneridae</taxon>
        <taxon>Pentapetalae</taxon>
        <taxon>rosids</taxon>
        <taxon>fabids</taxon>
        <taxon>Fabales</taxon>
        <taxon>Fabaceae</taxon>
        <taxon>Papilionoideae</taxon>
        <taxon>50 kb inversion clade</taxon>
        <taxon>dalbergioids sensu lato</taxon>
        <taxon>Dalbergieae</taxon>
        <taxon>Pterocarpus clade</taxon>
        <taxon>Stylosanthes</taxon>
    </lineage>
</organism>
<name>A0ABU6ZD33_9FABA</name>
<dbReference type="EMBL" id="JASCZI010272071">
    <property type="protein sequence ID" value="MED6219865.1"/>
    <property type="molecule type" value="Genomic_DNA"/>
</dbReference>
<evidence type="ECO:0000313" key="2">
    <source>
        <dbReference type="Proteomes" id="UP001341840"/>
    </source>
</evidence>
<keyword evidence="2" id="KW-1185">Reference proteome</keyword>
<accession>A0ABU6ZD33</accession>
<comment type="caution">
    <text evidence="1">The sequence shown here is derived from an EMBL/GenBank/DDBJ whole genome shotgun (WGS) entry which is preliminary data.</text>
</comment>
<reference evidence="1 2" key="1">
    <citation type="journal article" date="2023" name="Plants (Basel)">
        <title>Bridging the Gap: Combining Genomics and Transcriptomics Approaches to Understand Stylosanthes scabra, an Orphan Legume from the Brazilian Caatinga.</title>
        <authorList>
            <person name="Ferreira-Neto J.R.C."/>
            <person name="da Silva M.D."/>
            <person name="Binneck E."/>
            <person name="de Melo N.F."/>
            <person name="da Silva R.H."/>
            <person name="de Melo A.L.T.M."/>
            <person name="Pandolfi V."/>
            <person name="Bustamante F.O."/>
            <person name="Brasileiro-Vidal A.C."/>
            <person name="Benko-Iseppon A.M."/>
        </authorList>
    </citation>
    <scope>NUCLEOTIDE SEQUENCE [LARGE SCALE GENOMIC DNA]</scope>
    <source>
        <tissue evidence="1">Leaves</tissue>
    </source>
</reference>
<protein>
    <submittedName>
        <fullName evidence="1">Uncharacterized protein</fullName>
    </submittedName>
</protein>
<gene>
    <name evidence="1" type="ORF">PIB30_039715</name>
</gene>
<proteinExistence type="predicted"/>
<dbReference type="Proteomes" id="UP001341840">
    <property type="component" value="Unassembled WGS sequence"/>
</dbReference>
<sequence>MRLLLCGNDAKQQVQNDEVEEMHKDDMAMFNTNPDFSESPLEQSNYMASYCERNKVKKSSSSKAAKDAKIFKDLIETLKFIGVEKSMRKAKKNIGSKNGLKKACKSGDFTKKEECDTEKRSYSHRIGAKLDSLER</sequence>